<name>A0A167HIK8_CALVF</name>
<dbReference type="Proteomes" id="UP000076738">
    <property type="component" value="Unassembled WGS sequence"/>
</dbReference>
<dbReference type="EMBL" id="KV417319">
    <property type="protein sequence ID" value="KZO91669.1"/>
    <property type="molecule type" value="Genomic_DNA"/>
</dbReference>
<evidence type="ECO:0000256" key="1">
    <source>
        <dbReference type="SAM" id="MobiDB-lite"/>
    </source>
</evidence>
<proteinExistence type="predicted"/>
<evidence type="ECO:0000313" key="3">
    <source>
        <dbReference type="Proteomes" id="UP000076738"/>
    </source>
</evidence>
<feature type="compositionally biased region" description="Polar residues" evidence="1">
    <location>
        <begin position="15"/>
        <end position="24"/>
    </location>
</feature>
<evidence type="ECO:0000313" key="2">
    <source>
        <dbReference type="EMBL" id="KZO91669.1"/>
    </source>
</evidence>
<keyword evidence="3" id="KW-1185">Reference proteome</keyword>
<dbReference type="AlphaFoldDB" id="A0A167HIK8"/>
<accession>A0A167HIK8</accession>
<reference evidence="2 3" key="1">
    <citation type="journal article" date="2016" name="Mol. Biol. Evol.">
        <title>Comparative Genomics of Early-Diverging Mushroom-Forming Fungi Provides Insights into the Origins of Lignocellulose Decay Capabilities.</title>
        <authorList>
            <person name="Nagy L.G."/>
            <person name="Riley R."/>
            <person name="Tritt A."/>
            <person name="Adam C."/>
            <person name="Daum C."/>
            <person name="Floudas D."/>
            <person name="Sun H."/>
            <person name="Yadav J.S."/>
            <person name="Pangilinan J."/>
            <person name="Larsson K.H."/>
            <person name="Matsuura K."/>
            <person name="Barry K."/>
            <person name="Labutti K."/>
            <person name="Kuo R."/>
            <person name="Ohm R.A."/>
            <person name="Bhattacharya S.S."/>
            <person name="Shirouzu T."/>
            <person name="Yoshinaga Y."/>
            <person name="Martin F.M."/>
            <person name="Grigoriev I.V."/>
            <person name="Hibbett D.S."/>
        </authorList>
    </citation>
    <scope>NUCLEOTIDE SEQUENCE [LARGE SCALE GENOMIC DNA]</scope>
    <source>
        <strain evidence="2 3">TUFC12733</strain>
    </source>
</reference>
<protein>
    <submittedName>
        <fullName evidence="2">Uncharacterized protein</fullName>
    </submittedName>
</protein>
<feature type="region of interest" description="Disordered" evidence="1">
    <location>
        <begin position="15"/>
        <end position="94"/>
    </location>
</feature>
<dbReference type="OrthoDB" id="10376913at2759"/>
<organism evidence="2 3">
    <name type="scientific">Calocera viscosa (strain TUFC12733)</name>
    <dbReference type="NCBI Taxonomy" id="1330018"/>
    <lineage>
        <taxon>Eukaryota</taxon>
        <taxon>Fungi</taxon>
        <taxon>Dikarya</taxon>
        <taxon>Basidiomycota</taxon>
        <taxon>Agaricomycotina</taxon>
        <taxon>Dacrymycetes</taxon>
        <taxon>Dacrymycetales</taxon>
        <taxon>Dacrymycetaceae</taxon>
        <taxon>Calocera</taxon>
    </lineage>
</organism>
<sequence>MATVTRTEALSQVVDTVRTTSPRVQSLDADHAEPSQVPTPLPDTSCDSKPRLKPSKTPGQNHYYPPPTAKREPAQTTQPARKAPPSEQSDDSDWKEKAYDCLDVVGQWGVYTLLCPMAAVGIICCPAHFDEWWRRHMS</sequence>
<gene>
    <name evidence="2" type="ORF">CALVIDRAFT_336462</name>
</gene>